<dbReference type="EMBL" id="SDDZ01000003">
    <property type="protein sequence ID" value="RXJ50452.1"/>
    <property type="molecule type" value="Genomic_DNA"/>
</dbReference>
<dbReference type="OrthoDB" id="711499at2"/>
<reference evidence="1 2" key="1">
    <citation type="submission" date="2019-01" db="EMBL/GenBank/DDBJ databases">
        <title>Genome sequence of the Antarctic species Gelidibacter gilvus ACAM 158(T).</title>
        <authorList>
            <person name="Bowman J.P."/>
        </authorList>
    </citation>
    <scope>NUCLEOTIDE SEQUENCE [LARGE SCALE GENOMIC DNA]</scope>
    <source>
        <strain evidence="1 2">IC158</strain>
    </source>
</reference>
<dbReference type="Proteomes" id="UP000289792">
    <property type="component" value="Unassembled WGS sequence"/>
</dbReference>
<comment type="caution">
    <text evidence="1">The sequence shown here is derived from an EMBL/GenBank/DDBJ whole genome shotgun (WGS) entry which is preliminary data.</text>
</comment>
<accession>A0A4Q0XJJ1</accession>
<proteinExistence type="predicted"/>
<dbReference type="RefSeq" id="WP_129016571.1">
    <property type="nucleotide sequence ID" value="NZ_SDDZ01000003.1"/>
</dbReference>
<evidence type="ECO:0000313" key="1">
    <source>
        <dbReference type="EMBL" id="RXJ50452.1"/>
    </source>
</evidence>
<sequence>MKLRRICIYPKDIQRITGRSERHSRRLLKEIKVHLGKSSHQLVTTGEFAQYTGIDEDLVNEYLQEAT</sequence>
<organism evidence="1 2">
    <name type="scientific">Gelidibacter gilvus</name>
    <dbReference type="NCBI Taxonomy" id="59602"/>
    <lineage>
        <taxon>Bacteria</taxon>
        <taxon>Pseudomonadati</taxon>
        <taxon>Bacteroidota</taxon>
        <taxon>Flavobacteriia</taxon>
        <taxon>Flavobacteriales</taxon>
        <taxon>Flavobacteriaceae</taxon>
        <taxon>Gelidibacter</taxon>
    </lineage>
</organism>
<evidence type="ECO:0000313" key="2">
    <source>
        <dbReference type="Proteomes" id="UP000289792"/>
    </source>
</evidence>
<protein>
    <submittedName>
        <fullName evidence="1">Uncharacterized protein</fullName>
    </submittedName>
</protein>
<keyword evidence="2" id="KW-1185">Reference proteome</keyword>
<name>A0A4Q0XJJ1_9FLAO</name>
<gene>
    <name evidence="1" type="ORF">ESZ48_06695</name>
</gene>
<dbReference type="AlphaFoldDB" id="A0A4Q0XJJ1"/>